<dbReference type="EMBL" id="VSFF01000012">
    <property type="protein sequence ID" value="TYC10255.1"/>
    <property type="molecule type" value="Genomic_DNA"/>
</dbReference>
<dbReference type="RefSeq" id="WP_148353508.1">
    <property type="nucleotide sequence ID" value="NZ_JBHSBF010000003.1"/>
</dbReference>
<comment type="caution">
    <text evidence="7">The sequence shown here is derived from an EMBL/GenBank/DDBJ whole genome shotgun (WGS) entry which is preliminary data.</text>
</comment>
<organism evidence="7 8">
    <name type="scientific">Actinomadura syzygii</name>
    <dbReference type="NCBI Taxonomy" id="1427538"/>
    <lineage>
        <taxon>Bacteria</taxon>
        <taxon>Bacillati</taxon>
        <taxon>Actinomycetota</taxon>
        <taxon>Actinomycetes</taxon>
        <taxon>Streptosporangiales</taxon>
        <taxon>Thermomonosporaceae</taxon>
        <taxon>Actinomadura</taxon>
    </lineage>
</organism>
<dbReference type="Proteomes" id="UP000322634">
    <property type="component" value="Unassembled WGS sequence"/>
</dbReference>
<feature type="region of interest" description="Disordered" evidence="5">
    <location>
        <begin position="1"/>
        <end position="31"/>
    </location>
</feature>
<evidence type="ECO:0000256" key="6">
    <source>
        <dbReference type="SAM" id="Phobius"/>
    </source>
</evidence>
<dbReference type="OrthoDB" id="3576439at2"/>
<proteinExistence type="predicted"/>
<accession>A0A5D0TY25</accession>
<keyword evidence="8" id="KW-1185">Reference proteome</keyword>
<feature type="transmembrane region" description="Helical" evidence="6">
    <location>
        <begin position="41"/>
        <end position="60"/>
    </location>
</feature>
<feature type="transmembrane region" description="Helical" evidence="6">
    <location>
        <begin position="129"/>
        <end position="145"/>
    </location>
</feature>
<evidence type="ECO:0000256" key="4">
    <source>
        <dbReference type="ARBA" id="ARBA00023136"/>
    </source>
</evidence>
<feature type="transmembrane region" description="Helical" evidence="6">
    <location>
        <begin position="105"/>
        <end position="123"/>
    </location>
</feature>
<protein>
    <submittedName>
        <fullName evidence="7">DoxX family protein</fullName>
    </submittedName>
</protein>
<sequence length="159" mass="16571">MAATRTPATAQTPAASQGAATSQGTAAQSPAGSGVRWRSRVLWAVQIALAVFMVVASGLPKLFGEHTAVQVFEDIGWGQWFRYFTGAVEIAGGLGLLIPRLSAAAATGLVGVMIGAVITNIGLGSPEVVPFPALLGVVFAVIAWNRREKARGLLDLFRR</sequence>
<dbReference type="GO" id="GO:0016020">
    <property type="term" value="C:membrane"/>
    <property type="evidence" value="ECO:0007669"/>
    <property type="project" value="UniProtKB-SubCell"/>
</dbReference>
<evidence type="ECO:0000313" key="7">
    <source>
        <dbReference type="EMBL" id="TYC10255.1"/>
    </source>
</evidence>
<evidence type="ECO:0000313" key="8">
    <source>
        <dbReference type="Proteomes" id="UP000322634"/>
    </source>
</evidence>
<gene>
    <name evidence="7" type="ORF">FXF65_30440</name>
</gene>
<evidence type="ECO:0000256" key="3">
    <source>
        <dbReference type="ARBA" id="ARBA00022989"/>
    </source>
</evidence>
<dbReference type="InterPro" id="IPR032808">
    <property type="entry name" value="DoxX"/>
</dbReference>
<keyword evidence="2 6" id="KW-0812">Transmembrane</keyword>
<evidence type="ECO:0000256" key="5">
    <source>
        <dbReference type="SAM" id="MobiDB-lite"/>
    </source>
</evidence>
<dbReference type="AlphaFoldDB" id="A0A5D0TY25"/>
<dbReference type="Pfam" id="PF13564">
    <property type="entry name" value="DoxX_2"/>
    <property type="match status" value="1"/>
</dbReference>
<evidence type="ECO:0000256" key="2">
    <source>
        <dbReference type="ARBA" id="ARBA00022692"/>
    </source>
</evidence>
<comment type="subcellular location">
    <subcellularLocation>
        <location evidence="1">Membrane</location>
        <topology evidence="1">Multi-pass membrane protein</topology>
    </subcellularLocation>
</comment>
<reference evidence="7 8" key="1">
    <citation type="submission" date="2019-08" db="EMBL/GenBank/DDBJ databases">
        <title>Actinomadura sp. nov. CYP1-5 isolated from mountain soil.</title>
        <authorList>
            <person name="Songsumanus A."/>
            <person name="Kuncharoen N."/>
            <person name="Kudo T."/>
            <person name="Yuki M."/>
            <person name="Igarashi Y."/>
            <person name="Tanasupawat S."/>
        </authorList>
    </citation>
    <scope>NUCLEOTIDE SEQUENCE [LARGE SCALE GENOMIC DNA]</scope>
    <source>
        <strain evidence="7 8">GKU157</strain>
    </source>
</reference>
<feature type="transmembrane region" description="Helical" evidence="6">
    <location>
        <begin position="80"/>
        <end position="98"/>
    </location>
</feature>
<keyword evidence="3 6" id="KW-1133">Transmembrane helix</keyword>
<evidence type="ECO:0000256" key="1">
    <source>
        <dbReference type="ARBA" id="ARBA00004141"/>
    </source>
</evidence>
<name>A0A5D0TY25_9ACTN</name>
<keyword evidence="4 6" id="KW-0472">Membrane</keyword>